<dbReference type="AlphaFoldDB" id="A0AAU9C5U5"/>
<dbReference type="RefSeq" id="WP_286291074.1">
    <property type="nucleotide sequence ID" value="NZ_AP024718.1"/>
</dbReference>
<dbReference type="GO" id="GO:0005737">
    <property type="term" value="C:cytoplasm"/>
    <property type="evidence" value="ECO:0007669"/>
    <property type="project" value="TreeGrafter"/>
</dbReference>
<organism evidence="4 5">
    <name type="scientific">Methylomarinovum tepidoasis</name>
    <dbReference type="NCBI Taxonomy" id="2840183"/>
    <lineage>
        <taxon>Bacteria</taxon>
        <taxon>Pseudomonadati</taxon>
        <taxon>Pseudomonadota</taxon>
        <taxon>Gammaproteobacteria</taxon>
        <taxon>Methylococcales</taxon>
        <taxon>Methylothermaceae</taxon>
        <taxon>Methylomarinovum</taxon>
    </lineage>
</organism>
<comment type="similarity">
    <text evidence="1">Belongs to the IMPACT family.</text>
</comment>
<dbReference type="Pfam" id="PF01205">
    <property type="entry name" value="Impact_N"/>
    <property type="match status" value="1"/>
</dbReference>
<evidence type="ECO:0000259" key="2">
    <source>
        <dbReference type="Pfam" id="PF01205"/>
    </source>
</evidence>
<dbReference type="GO" id="GO:0102009">
    <property type="term" value="F:proline dipeptidase activity"/>
    <property type="evidence" value="ECO:0007669"/>
    <property type="project" value="UniProtKB-EC"/>
</dbReference>
<proteinExistence type="inferred from homology"/>
<dbReference type="GO" id="GO:0017111">
    <property type="term" value="F:ribonucleoside triphosphate phosphatase activity"/>
    <property type="evidence" value="ECO:0007669"/>
    <property type="project" value="UniProtKB-ARBA"/>
</dbReference>
<dbReference type="Pfam" id="PF09186">
    <property type="entry name" value="DUF1949"/>
    <property type="match status" value="1"/>
</dbReference>
<keyword evidence="4" id="KW-0224">Dipeptidase</keyword>
<dbReference type="Proteomes" id="UP001321450">
    <property type="component" value="Chromosome"/>
</dbReference>
<accession>A0AAU9C5U5</accession>
<name>A0AAU9C5U5_9GAMM</name>
<dbReference type="Gene3D" id="3.30.70.240">
    <property type="match status" value="1"/>
</dbReference>
<feature type="domain" description="Impact N-terminal" evidence="2">
    <location>
        <begin position="18"/>
        <end position="124"/>
    </location>
</feature>
<dbReference type="PANTHER" id="PTHR16301">
    <property type="entry name" value="IMPACT-RELATED"/>
    <property type="match status" value="1"/>
</dbReference>
<feature type="domain" description="UPF0029" evidence="3">
    <location>
        <begin position="141"/>
        <end position="189"/>
    </location>
</feature>
<dbReference type="SUPFAM" id="SSF54980">
    <property type="entry name" value="EF-G C-terminal domain-like"/>
    <property type="match status" value="1"/>
</dbReference>
<dbReference type="EC" id="3.4.13.9" evidence="4"/>
<protein>
    <submittedName>
        <fullName evidence="4">Xaa-Pro dipeptidase</fullName>
        <ecNumber evidence="4">3.4.13.9</ecNumber>
    </submittedName>
</protein>
<dbReference type="PANTHER" id="PTHR16301:SF20">
    <property type="entry name" value="IMPACT FAMILY MEMBER YIGZ"/>
    <property type="match status" value="1"/>
</dbReference>
<keyword evidence="5" id="KW-1185">Reference proteome</keyword>
<reference evidence="5" key="1">
    <citation type="journal article" date="2024" name="Int. J. Syst. Evol. Microbiol.">
        <title>Methylomarinovum tepidoasis sp. nov., a moderately thermophilic methanotroph of the family Methylothermaceae isolated from a deep-sea hydrothermal field.</title>
        <authorList>
            <person name="Hirayama H."/>
            <person name="Takaki Y."/>
            <person name="Abe M."/>
            <person name="Miyazaki M."/>
            <person name="Uematsu K."/>
            <person name="Matsui Y."/>
            <person name="Takai K."/>
        </authorList>
    </citation>
    <scope>NUCLEOTIDE SEQUENCE [LARGE SCALE GENOMIC DNA]</scope>
    <source>
        <strain evidence="5">IN45</strain>
    </source>
</reference>
<evidence type="ECO:0000313" key="4">
    <source>
        <dbReference type="EMBL" id="BCX88872.1"/>
    </source>
</evidence>
<sequence>MSQVFTVREPAEAEYEIKRSRFIAVIAPTADGTELEAFLTGLARRHPQASHLTYAWRIETPQGLRERAFDAGEPSGTAGRPILTHLQGRQLVNVCLAVIRYFGGIKLGAGGLARAYGHAAKQVLEQARIVPHVIYRRVEAEVDYARFQNLERQLAPLGARILDADYGPRVKVILEVPEDNLGELERLLASH</sequence>
<dbReference type="GO" id="GO:0032561">
    <property type="term" value="F:guanyl ribonucleotide binding"/>
    <property type="evidence" value="ECO:0007669"/>
    <property type="project" value="UniProtKB-ARBA"/>
</dbReference>
<dbReference type="InterPro" id="IPR023582">
    <property type="entry name" value="Impact"/>
</dbReference>
<keyword evidence="4" id="KW-0378">Hydrolase</keyword>
<dbReference type="InterPro" id="IPR035647">
    <property type="entry name" value="EFG_III/V"/>
</dbReference>
<evidence type="ECO:0000256" key="1">
    <source>
        <dbReference type="ARBA" id="ARBA00007665"/>
    </source>
</evidence>
<dbReference type="InterPro" id="IPR001498">
    <property type="entry name" value="Impact_N"/>
</dbReference>
<dbReference type="InterPro" id="IPR020568">
    <property type="entry name" value="Ribosomal_Su5_D2-typ_SF"/>
</dbReference>
<dbReference type="GO" id="GO:0006446">
    <property type="term" value="P:regulation of translational initiation"/>
    <property type="evidence" value="ECO:0007669"/>
    <property type="project" value="TreeGrafter"/>
</dbReference>
<dbReference type="EMBL" id="AP024718">
    <property type="protein sequence ID" value="BCX88872.1"/>
    <property type="molecule type" value="Genomic_DNA"/>
</dbReference>
<gene>
    <name evidence="4" type="ORF">MIN45_P1242</name>
</gene>
<dbReference type="InterPro" id="IPR015269">
    <property type="entry name" value="UPF0029_Impact_C"/>
</dbReference>
<dbReference type="GO" id="GO:0043168">
    <property type="term" value="F:anion binding"/>
    <property type="evidence" value="ECO:0007669"/>
    <property type="project" value="UniProtKB-ARBA"/>
</dbReference>
<keyword evidence="4" id="KW-0645">Protease</keyword>
<evidence type="ECO:0000313" key="5">
    <source>
        <dbReference type="Proteomes" id="UP001321450"/>
    </source>
</evidence>
<dbReference type="InterPro" id="IPR036956">
    <property type="entry name" value="Impact_N_sf"/>
</dbReference>
<dbReference type="Gene3D" id="3.30.230.30">
    <property type="entry name" value="Impact, N-terminal domain"/>
    <property type="match status" value="1"/>
</dbReference>
<evidence type="ECO:0000259" key="3">
    <source>
        <dbReference type="Pfam" id="PF09186"/>
    </source>
</evidence>
<dbReference type="SUPFAM" id="SSF54211">
    <property type="entry name" value="Ribosomal protein S5 domain 2-like"/>
    <property type="match status" value="1"/>
</dbReference>
<dbReference type="KEGG" id="meiy:MIN45_P1242"/>